<dbReference type="PANTHER" id="PTHR30055:SF200">
    <property type="entry name" value="HTH-TYPE TRANSCRIPTIONAL REPRESSOR BDCR"/>
    <property type="match status" value="1"/>
</dbReference>
<protein>
    <submittedName>
        <fullName evidence="4">TetR family transcriptional regulator</fullName>
    </submittedName>
</protein>
<dbReference type="InterPro" id="IPR009057">
    <property type="entry name" value="Homeodomain-like_sf"/>
</dbReference>
<dbReference type="Proteomes" id="UP001165092">
    <property type="component" value="Unassembled WGS sequence"/>
</dbReference>
<dbReference type="InterPro" id="IPR036271">
    <property type="entry name" value="Tet_transcr_reg_TetR-rel_C_sf"/>
</dbReference>
<evidence type="ECO:0000259" key="3">
    <source>
        <dbReference type="PROSITE" id="PS50977"/>
    </source>
</evidence>
<dbReference type="GO" id="GO:0000976">
    <property type="term" value="F:transcription cis-regulatory region binding"/>
    <property type="evidence" value="ECO:0007669"/>
    <property type="project" value="TreeGrafter"/>
</dbReference>
<evidence type="ECO:0000256" key="1">
    <source>
        <dbReference type="ARBA" id="ARBA00023125"/>
    </source>
</evidence>
<sequence>MTDDSVATTGRTVPPLTPAGRRVLDAASGLFYREGIHAVGVDAIAAAAGVTKKTLYACFGSKDRLVAAYLAERDDRWRDWLTSWVREHAPAPAERLPATLDALAHWLDREAPRGCAFVNALAELPSPDHPGHAVVVAQKRWMLDYFTGLAADAGHPDPDKAAAGFMLLHEGVSTVAGTGVLPDAAGHAHRMAAGLLTA</sequence>
<dbReference type="GO" id="GO:0003700">
    <property type="term" value="F:DNA-binding transcription factor activity"/>
    <property type="evidence" value="ECO:0007669"/>
    <property type="project" value="TreeGrafter"/>
</dbReference>
<dbReference type="PANTHER" id="PTHR30055">
    <property type="entry name" value="HTH-TYPE TRANSCRIPTIONAL REGULATOR RUTR"/>
    <property type="match status" value="1"/>
</dbReference>
<dbReference type="InterPro" id="IPR001647">
    <property type="entry name" value="HTH_TetR"/>
</dbReference>
<feature type="DNA-binding region" description="H-T-H motif" evidence="2">
    <location>
        <begin position="40"/>
        <end position="59"/>
    </location>
</feature>
<dbReference type="PROSITE" id="PS50977">
    <property type="entry name" value="HTH_TETR_2"/>
    <property type="match status" value="1"/>
</dbReference>
<evidence type="ECO:0000256" key="2">
    <source>
        <dbReference type="PROSITE-ProRule" id="PRU00335"/>
    </source>
</evidence>
<feature type="domain" description="HTH tetR-type" evidence="3">
    <location>
        <begin position="17"/>
        <end position="77"/>
    </location>
</feature>
<dbReference type="Gene3D" id="1.10.357.10">
    <property type="entry name" value="Tetracycline Repressor, domain 2"/>
    <property type="match status" value="1"/>
</dbReference>
<keyword evidence="1 2" id="KW-0238">DNA-binding</keyword>
<dbReference type="RefSeq" id="WP_285761533.1">
    <property type="nucleotide sequence ID" value="NZ_BSQG01000010.1"/>
</dbReference>
<dbReference type="SUPFAM" id="SSF46689">
    <property type="entry name" value="Homeodomain-like"/>
    <property type="match status" value="1"/>
</dbReference>
<evidence type="ECO:0000313" key="5">
    <source>
        <dbReference type="Proteomes" id="UP001165092"/>
    </source>
</evidence>
<reference evidence="4" key="1">
    <citation type="submission" date="2023-02" db="EMBL/GenBank/DDBJ databases">
        <title>Nocardiopsis ansamitocini NBRC 112285.</title>
        <authorList>
            <person name="Ichikawa N."/>
            <person name="Sato H."/>
            <person name="Tonouchi N."/>
        </authorList>
    </citation>
    <scope>NUCLEOTIDE SEQUENCE</scope>
    <source>
        <strain evidence="4">NBRC 112285</strain>
    </source>
</reference>
<dbReference type="Pfam" id="PF00440">
    <property type="entry name" value="TetR_N"/>
    <property type="match status" value="1"/>
</dbReference>
<gene>
    <name evidence="4" type="ORF">Nans01_43470</name>
</gene>
<dbReference type="InterPro" id="IPR050109">
    <property type="entry name" value="HTH-type_TetR-like_transc_reg"/>
</dbReference>
<keyword evidence="5" id="KW-1185">Reference proteome</keyword>
<dbReference type="PRINTS" id="PR00455">
    <property type="entry name" value="HTHTETR"/>
</dbReference>
<dbReference type="SUPFAM" id="SSF48498">
    <property type="entry name" value="Tetracyclin repressor-like, C-terminal domain"/>
    <property type="match status" value="1"/>
</dbReference>
<proteinExistence type="predicted"/>
<organism evidence="4 5">
    <name type="scientific">Nocardiopsis ansamitocini</name>
    <dbReference type="NCBI Taxonomy" id="1670832"/>
    <lineage>
        <taxon>Bacteria</taxon>
        <taxon>Bacillati</taxon>
        <taxon>Actinomycetota</taxon>
        <taxon>Actinomycetes</taxon>
        <taxon>Streptosporangiales</taxon>
        <taxon>Nocardiopsidaceae</taxon>
        <taxon>Nocardiopsis</taxon>
    </lineage>
</organism>
<evidence type="ECO:0000313" key="4">
    <source>
        <dbReference type="EMBL" id="GLU49996.1"/>
    </source>
</evidence>
<name>A0A9W6UIJ3_9ACTN</name>
<dbReference type="AlphaFoldDB" id="A0A9W6UIJ3"/>
<comment type="caution">
    <text evidence="4">The sequence shown here is derived from an EMBL/GenBank/DDBJ whole genome shotgun (WGS) entry which is preliminary data.</text>
</comment>
<dbReference type="EMBL" id="BSQG01000010">
    <property type="protein sequence ID" value="GLU49996.1"/>
    <property type="molecule type" value="Genomic_DNA"/>
</dbReference>
<accession>A0A9W6UIJ3</accession>